<keyword evidence="1" id="KW-1133">Transmembrane helix</keyword>
<reference evidence="2" key="1">
    <citation type="submission" date="2020-08" db="EMBL/GenBank/DDBJ databases">
        <title>Genome public.</title>
        <authorList>
            <person name="Liu C."/>
            <person name="Sun Q."/>
        </authorList>
    </citation>
    <scope>NUCLEOTIDE SEQUENCE</scope>
    <source>
        <strain evidence="2">NSJ-33</strain>
    </source>
</reference>
<feature type="transmembrane region" description="Helical" evidence="1">
    <location>
        <begin position="12"/>
        <end position="35"/>
    </location>
</feature>
<comment type="caution">
    <text evidence="2">The sequence shown here is derived from an EMBL/GenBank/DDBJ whole genome shotgun (WGS) entry which is preliminary data.</text>
</comment>
<keyword evidence="3" id="KW-1185">Reference proteome</keyword>
<sequence length="276" mass="30047">MLGKLTKYEFKATARVLLPAYLALLLVTVLGKVLLAVPPVQEALNGAIAGFFVVIYMLMIMGVLFLTFFISVQRFYKNLLGDEGYLMHTLPVKVSTHIWAKLLTSGVWYLASGVLVVAAILLLAFDTESLAKLPGFFGELFQALGHLNINGWLFLVEFSVLLLAELLTTILMFYVSMAIGQLFGRQKLLGSILTYIGITFVLQIVAVVAMVIVGAAGSDFFLKMGTSDFMMDLQTSTGPLVLLHGALLTALVINLLCGVGCLLGTRYLLAKKLNLE</sequence>
<organism evidence="2 3">
    <name type="scientific">Fumia xinanensis</name>
    <dbReference type="NCBI Taxonomy" id="2763659"/>
    <lineage>
        <taxon>Bacteria</taxon>
        <taxon>Bacillati</taxon>
        <taxon>Bacillota</taxon>
        <taxon>Clostridia</taxon>
        <taxon>Eubacteriales</taxon>
        <taxon>Oscillospiraceae</taxon>
        <taxon>Fumia</taxon>
    </lineage>
</organism>
<protein>
    <submittedName>
        <fullName evidence="2">Uncharacterized protein</fullName>
    </submittedName>
</protein>
<evidence type="ECO:0000313" key="2">
    <source>
        <dbReference type="EMBL" id="MBC8560936.1"/>
    </source>
</evidence>
<name>A0A926E867_9FIRM</name>
<evidence type="ECO:0000313" key="3">
    <source>
        <dbReference type="Proteomes" id="UP000610760"/>
    </source>
</evidence>
<feature type="transmembrane region" description="Helical" evidence="1">
    <location>
        <begin position="47"/>
        <end position="70"/>
    </location>
</feature>
<feature type="transmembrane region" description="Helical" evidence="1">
    <location>
        <begin position="107"/>
        <end position="125"/>
    </location>
</feature>
<feature type="transmembrane region" description="Helical" evidence="1">
    <location>
        <begin position="188"/>
        <end position="221"/>
    </location>
</feature>
<gene>
    <name evidence="2" type="ORF">H8710_12780</name>
</gene>
<keyword evidence="1" id="KW-0472">Membrane</keyword>
<proteinExistence type="predicted"/>
<evidence type="ECO:0000256" key="1">
    <source>
        <dbReference type="SAM" id="Phobius"/>
    </source>
</evidence>
<feature type="transmembrane region" description="Helical" evidence="1">
    <location>
        <begin position="152"/>
        <end position="176"/>
    </location>
</feature>
<dbReference type="AlphaFoldDB" id="A0A926E867"/>
<keyword evidence="1" id="KW-0812">Transmembrane</keyword>
<dbReference type="EMBL" id="JACRSV010000006">
    <property type="protein sequence ID" value="MBC8560936.1"/>
    <property type="molecule type" value="Genomic_DNA"/>
</dbReference>
<dbReference type="Proteomes" id="UP000610760">
    <property type="component" value="Unassembled WGS sequence"/>
</dbReference>
<accession>A0A926E867</accession>
<dbReference type="RefSeq" id="WP_249296234.1">
    <property type="nucleotide sequence ID" value="NZ_JACRSV010000006.1"/>
</dbReference>
<feature type="transmembrane region" description="Helical" evidence="1">
    <location>
        <begin position="241"/>
        <end position="263"/>
    </location>
</feature>